<reference evidence="2" key="1">
    <citation type="submission" date="2011-05" db="EMBL/GenBank/DDBJ databases">
        <title>The Genome Sequence of Fusobacterium sp. 11_3_2.</title>
        <authorList>
            <consortium name="The Broad Institute Genome Sequencing Platform"/>
            <person name="Earl A."/>
            <person name="Ward D."/>
            <person name="Feldgarden M."/>
            <person name="Gevers D."/>
            <person name="Sibley C.D."/>
            <person name="White A.P."/>
            <person name="Crowley S."/>
            <person name="Surette M."/>
            <person name="Strauss J.C."/>
            <person name="Ambrose C.E."/>
            <person name="Allen-Vercoe E."/>
            <person name="Young S.K."/>
            <person name="Zeng Q."/>
            <person name="Gargeya S."/>
            <person name="Fitzgerald M."/>
            <person name="Haas B."/>
            <person name="Abouelleil A."/>
            <person name="Alvarado L."/>
            <person name="Arachchi H.M."/>
            <person name="Berlin A."/>
            <person name="Brown A."/>
            <person name="Chapman S.B."/>
            <person name="Chen Z."/>
            <person name="Dunbar C."/>
            <person name="Freedman E."/>
            <person name="Gearin G."/>
            <person name="Gellesch M."/>
            <person name="Goldberg J."/>
            <person name="Griggs A."/>
            <person name="Gujja S."/>
            <person name="Heiman D."/>
            <person name="Howarth C."/>
            <person name="Larson L."/>
            <person name="Lui A."/>
            <person name="MacDonald P.J.P."/>
            <person name="Mehta T."/>
            <person name="Montmayeur A."/>
            <person name="Murphy C."/>
            <person name="Neiman D."/>
            <person name="Pearson M."/>
            <person name="Priest M."/>
            <person name="Roberts A."/>
            <person name="Saif S."/>
            <person name="Shea T."/>
            <person name="Shenoy N."/>
            <person name="Sisk P."/>
            <person name="Stolte C."/>
            <person name="Sykes S."/>
            <person name="Wortman J."/>
            <person name="Nusbaum C."/>
            <person name="Birren B."/>
        </authorList>
    </citation>
    <scope>NUCLEOTIDE SEQUENCE [LARGE SCALE GENOMIC DNA]</scope>
    <source>
        <strain evidence="2">11_3_2</strain>
    </source>
</reference>
<gene>
    <name evidence="2" type="ORF">HMPREF0401_01203</name>
</gene>
<name>F7L032_9FUSO</name>
<organism evidence="2 3">
    <name type="scientific">Fusobacterium animalis 11_3_2</name>
    <dbReference type="NCBI Taxonomy" id="457403"/>
    <lineage>
        <taxon>Bacteria</taxon>
        <taxon>Fusobacteriati</taxon>
        <taxon>Fusobacteriota</taxon>
        <taxon>Fusobacteriia</taxon>
        <taxon>Fusobacteriales</taxon>
        <taxon>Fusobacteriaceae</taxon>
        <taxon>Fusobacterium</taxon>
    </lineage>
</organism>
<keyword evidence="3" id="KW-1185">Reference proteome</keyword>
<proteinExistence type="predicted"/>
<dbReference type="HOGENOM" id="CLU_069335_0_0_0"/>
<dbReference type="Pfam" id="PF12571">
    <property type="entry name" value="Phage_tail_fib"/>
    <property type="match status" value="1"/>
</dbReference>
<feature type="domain" description="Phage tail fibre protein N-terminal" evidence="1">
    <location>
        <begin position="4"/>
        <end position="94"/>
    </location>
</feature>
<dbReference type="EMBL" id="ACUO01000016">
    <property type="protein sequence ID" value="EGN67187.1"/>
    <property type="molecule type" value="Genomic_DNA"/>
</dbReference>
<dbReference type="Proteomes" id="UP000004160">
    <property type="component" value="Unassembled WGS sequence"/>
</dbReference>
<dbReference type="AlphaFoldDB" id="F7L032"/>
<sequence length="332" mass="37611">MKFSGLTKKGRLYLAKIQAAEEPIQFTKIKFGDGKLSEHENPADLVDIKNIKVEKSILNKEQKEDAVILTTIIDNVGLVEGYFPRETGIYVQDEDQEVLYFYMNDGDETSWLPPEVDGPHRMEMKINLISSNTGSVLVHNDGKDLYITKDYLESNYTQKGNFNGTAQDIEDRVVAAVGKEDGKFPLTESVAGNIYYFPGNKKFYYCLKSQTSRVSVPNADFEELSIYQNRKKLENLFTNIVELATKITKSTNIPELKNYKFWLVDISISIHLNGISHQKYTFTATSAVGFFYNDNFHTLGKYAVQIDTNGNITLTGEAVQNGYIKISIYGIY</sequence>
<accession>F7L032</accession>
<dbReference type="RefSeq" id="WP_008692996.1">
    <property type="nucleotide sequence ID" value="NZ_GL945391.1"/>
</dbReference>
<dbReference type="InterPro" id="IPR022225">
    <property type="entry name" value="Phage_tail_fibre_N"/>
</dbReference>
<evidence type="ECO:0000259" key="1">
    <source>
        <dbReference type="Pfam" id="PF12571"/>
    </source>
</evidence>
<evidence type="ECO:0000313" key="2">
    <source>
        <dbReference type="EMBL" id="EGN67187.1"/>
    </source>
</evidence>
<dbReference type="PATRIC" id="fig|457403.8.peg.1217"/>
<evidence type="ECO:0000313" key="3">
    <source>
        <dbReference type="Proteomes" id="UP000004160"/>
    </source>
</evidence>
<comment type="caution">
    <text evidence="2">The sequence shown here is derived from an EMBL/GenBank/DDBJ whole genome shotgun (WGS) entry which is preliminary data.</text>
</comment>
<protein>
    <recommendedName>
        <fullName evidence="1">Phage tail fibre protein N-terminal domain-containing protein</fullName>
    </recommendedName>
</protein>